<keyword evidence="7 9" id="KW-0472">Membrane</keyword>
<evidence type="ECO:0000256" key="5">
    <source>
        <dbReference type="ARBA" id="ARBA00022989"/>
    </source>
</evidence>
<evidence type="ECO:0008006" key="12">
    <source>
        <dbReference type="Google" id="ProtNLM"/>
    </source>
</evidence>
<proteinExistence type="predicted"/>
<dbReference type="EMBL" id="KB445551">
    <property type="protein sequence ID" value="EMC99711.1"/>
    <property type="molecule type" value="Genomic_DNA"/>
</dbReference>
<dbReference type="CDD" id="cd15853">
    <property type="entry name" value="SNARE_Bet1"/>
    <property type="match status" value="1"/>
</dbReference>
<evidence type="ECO:0000313" key="11">
    <source>
        <dbReference type="Proteomes" id="UP000011761"/>
    </source>
</evidence>
<accession>M2MS80</accession>
<organism evidence="10 11">
    <name type="scientific">Baudoinia panamericana (strain UAMH 10762)</name>
    <name type="common">Angels' share fungus</name>
    <name type="synonym">Baudoinia compniacensis (strain UAMH 10762)</name>
    <dbReference type="NCBI Taxonomy" id="717646"/>
    <lineage>
        <taxon>Eukaryota</taxon>
        <taxon>Fungi</taxon>
        <taxon>Dikarya</taxon>
        <taxon>Ascomycota</taxon>
        <taxon>Pezizomycotina</taxon>
        <taxon>Dothideomycetes</taxon>
        <taxon>Dothideomycetidae</taxon>
        <taxon>Mycosphaerellales</taxon>
        <taxon>Teratosphaeriaceae</taxon>
        <taxon>Baudoinia</taxon>
    </lineage>
</organism>
<dbReference type="OMA" id="IDIHDNA"/>
<dbReference type="eggNOG" id="ENOG502S73N">
    <property type="taxonomic scope" value="Eukaryota"/>
</dbReference>
<name>M2MS80_BAUPA</name>
<dbReference type="GeneID" id="19107396"/>
<comment type="subcellular location">
    <subcellularLocation>
        <location evidence="8">Endomembrane system</location>
        <topology evidence="8">Single-pass type IV membrane protein</topology>
    </subcellularLocation>
    <subcellularLocation>
        <location evidence="1">Golgi apparatus membrane</location>
    </subcellularLocation>
</comment>
<dbReference type="GO" id="GO:0000139">
    <property type="term" value="C:Golgi membrane"/>
    <property type="evidence" value="ECO:0007669"/>
    <property type="project" value="UniProtKB-SubCell"/>
</dbReference>
<keyword evidence="11" id="KW-1185">Reference proteome</keyword>
<dbReference type="STRING" id="717646.M2MS80"/>
<gene>
    <name evidence="10" type="ORF">BAUCODRAFT_119280</name>
</gene>
<evidence type="ECO:0000256" key="2">
    <source>
        <dbReference type="ARBA" id="ARBA00022448"/>
    </source>
</evidence>
<reference evidence="10 11" key="1">
    <citation type="journal article" date="2012" name="PLoS Pathog.">
        <title>Diverse lifestyles and strategies of plant pathogenesis encoded in the genomes of eighteen Dothideomycetes fungi.</title>
        <authorList>
            <person name="Ohm R.A."/>
            <person name="Feau N."/>
            <person name="Henrissat B."/>
            <person name="Schoch C.L."/>
            <person name="Horwitz B.A."/>
            <person name="Barry K.W."/>
            <person name="Condon B.J."/>
            <person name="Copeland A.C."/>
            <person name="Dhillon B."/>
            <person name="Glaser F."/>
            <person name="Hesse C.N."/>
            <person name="Kosti I."/>
            <person name="LaButti K."/>
            <person name="Lindquist E.A."/>
            <person name="Lucas S."/>
            <person name="Salamov A.A."/>
            <person name="Bradshaw R.E."/>
            <person name="Ciuffetti L."/>
            <person name="Hamelin R.C."/>
            <person name="Kema G.H.J."/>
            <person name="Lawrence C."/>
            <person name="Scott J.A."/>
            <person name="Spatafora J.W."/>
            <person name="Turgeon B.G."/>
            <person name="de Wit P.J.G.M."/>
            <person name="Zhong S."/>
            <person name="Goodwin S.B."/>
            <person name="Grigoriev I.V."/>
        </authorList>
    </citation>
    <scope>NUCLEOTIDE SEQUENCE [LARGE SCALE GENOMIC DNA]</scope>
    <source>
        <strain evidence="10 11">UAMH 10762</strain>
    </source>
</reference>
<dbReference type="AlphaFoldDB" id="M2MS80"/>
<keyword evidence="4" id="KW-0653">Protein transport</keyword>
<dbReference type="Proteomes" id="UP000011761">
    <property type="component" value="Unassembled WGS sequence"/>
</dbReference>
<dbReference type="InterPro" id="IPR039899">
    <property type="entry name" value="BET1_SNARE"/>
</dbReference>
<keyword evidence="6" id="KW-0333">Golgi apparatus</keyword>
<evidence type="ECO:0000256" key="1">
    <source>
        <dbReference type="ARBA" id="ARBA00004394"/>
    </source>
</evidence>
<dbReference type="HOGENOM" id="CLU_150783_2_1_1"/>
<evidence type="ECO:0000256" key="4">
    <source>
        <dbReference type="ARBA" id="ARBA00022927"/>
    </source>
</evidence>
<evidence type="ECO:0000256" key="7">
    <source>
        <dbReference type="ARBA" id="ARBA00023136"/>
    </source>
</evidence>
<keyword evidence="5 9" id="KW-1133">Transmembrane helix</keyword>
<evidence type="ECO:0000256" key="6">
    <source>
        <dbReference type="ARBA" id="ARBA00023034"/>
    </source>
</evidence>
<evidence type="ECO:0000256" key="9">
    <source>
        <dbReference type="SAM" id="Phobius"/>
    </source>
</evidence>
<keyword evidence="3 9" id="KW-0812">Transmembrane</keyword>
<dbReference type="OrthoDB" id="3063237at2759"/>
<keyword evidence="2" id="KW-0813">Transport</keyword>
<dbReference type="GO" id="GO:0015031">
    <property type="term" value="P:protein transport"/>
    <property type="evidence" value="ECO:0007669"/>
    <property type="project" value="UniProtKB-KW"/>
</dbReference>
<feature type="transmembrane region" description="Helical" evidence="9">
    <location>
        <begin position="74"/>
        <end position="93"/>
    </location>
</feature>
<dbReference type="PANTHER" id="PTHR12791">
    <property type="entry name" value="GOLGI SNARE BET1-RELATED"/>
    <property type="match status" value="1"/>
</dbReference>
<evidence type="ECO:0000313" key="10">
    <source>
        <dbReference type="EMBL" id="EMC99711.1"/>
    </source>
</evidence>
<dbReference type="SUPFAM" id="SSF58038">
    <property type="entry name" value="SNARE fusion complex"/>
    <property type="match status" value="1"/>
</dbReference>
<dbReference type="KEGG" id="bcom:BAUCODRAFT_119280"/>
<evidence type="ECO:0000256" key="8">
    <source>
        <dbReference type="ARBA" id="ARBA00046280"/>
    </source>
</evidence>
<sequence length="97" mass="10792">MAEAYDRERQNNDSLSALSAKVSQLRSVTIDIYDNARDQGVLDSTTETFSTMGDSLRSSARRLGTMASQGNRVAIFKLAGIIVATVVVLWWIVTFFW</sequence>
<evidence type="ECO:0000256" key="3">
    <source>
        <dbReference type="ARBA" id="ARBA00022692"/>
    </source>
</evidence>
<protein>
    <recommendedName>
        <fullName evidence="12">t-SNARE coiled-coil homology domain-containing protein</fullName>
    </recommendedName>
</protein>
<dbReference type="RefSeq" id="XP_007673295.1">
    <property type="nucleotide sequence ID" value="XM_007675105.1"/>
</dbReference>